<organism evidence="1 2">
    <name type="scientific">Gryllus longicercus</name>
    <dbReference type="NCBI Taxonomy" id="2509291"/>
    <lineage>
        <taxon>Eukaryota</taxon>
        <taxon>Metazoa</taxon>
        <taxon>Ecdysozoa</taxon>
        <taxon>Arthropoda</taxon>
        <taxon>Hexapoda</taxon>
        <taxon>Insecta</taxon>
        <taxon>Pterygota</taxon>
        <taxon>Neoptera</taxon>
        <taxon>Polyneoptera</taxon>
        <taxon>Orthoptera</taxon>
        <taxon>Ensifera</taxon>
        <taxon>Gryllidea</taxon>
        <taxon>Grylloidea</taxon>
        <taxon>Gryllidae</taxon>
        <taxon>Gryllinae</taxon>
        <taxon>Gryllus</taxon>
    </lineage>
</organism>
<dbReference type="EMBL" id="JAZDUA010000004">
    <property type="protein sequence ID" value="KAK7874268.1"/>
    <property type="molecule type" value="Genomic_DNA"/>
</dbReference>
<reference evidence="1 2" key="1">
    <citation type="submission" date="2024-03" db="EMBL/GenBank/DDBJ databases">
        <title>The genome assembly and annotation of the cricket Gryllus longicercus Weissman &amp; Gray.</title>
        <authorList>
            <person name="Szrajer S."/>
            <person name="Gray D."/>
            <person name="Ylla G."/>
        </authorList>
    </citation>
    <scope>NUCLEOTIDE SEQUENCE [LARGE SCALE GENOMIC DNA]</scope>
    <source>
        <strain evidence="1">DAG 2021-001</strain>
        <tissue evidence="1">Whole body minus gut</tissue>
    </source>
</reference>
<dbReference type="Proteomes" id="UP001378592">
    <property type="component" value="Unassembled WGS sequence"/>
</dbReference>
<name>A0AAN9W138_9ORTH</name>
<comment type="caution">
    <text evidence="1">The sequence shown here is derived from an EMBL/GenBank/DDBJ whole genome shotgun (WGS) entry which is preliminary data.</text>
</comment>
<evidence type="ECO:0000313" key="1">
    <source>
        <dbReference type="EMBL" id="KAK7874268.1"/>
    </source>
</evidence>
<keyword evidence="2" id="KW-1185">Reference proteome</keyword>
<evidence type="ECO:0000313" key="2">
    <source>
        <dbReference type="Proteomes" id="UP001378592"/>
    </source>
</evidence>
<dbReference type="AlphaFoldDB" id="A0AAN9W138"/>
<sequence length="77" mass="8034">MISLARGAGLALGQQCKCSLKCEERGGRLLKRTQTSCWETGGQDGPSNSAVARGDRDNRALVVSGATARPAAGEWNS</sequence>
<protein>
    <submittedName>
        <fullName evidence="1">Uncharacterized protein</fullName>
    </submittedName>
</protein>
<gene>
    <name evidence="1" type="ORF">R5R35_006303</name>
</gene>
<proteinExistence type="predicted"/>
<accession>A0AAN9W138</accession>